<evidence type="ECO:0000259" key="1">
    <source>
        <dbReference type="Pfam" id="PF24875"/>
    </source>
</evidence>
<name>A0A345MEA5_9CAUD</name>
<dbReference type="InterPro" id="IPR056638">
    <property type="entry name" value="DUF7736"/>
</dbReference>
<reference evidence="2 3" key="1">
    <citation type="submission" date="2018-07" db="EMBL/GenBank/DDBJ databases">
        <authorList>
            <person name="Dixon J."/>
            <person name="Knudsen H.R."/>
            <person name="Rock W."/>
            <person name="Scott A.N."/>
            <person name="Walsdorf S.L."/>
            <person name="Layton S.R."/>
            <person name="Nayek S."/>
            <person name="Kim T."/>
            <person name="Hughes L.E."/>
            <person name="Garlena R.A."/>
            <person name="Russell D.A."/>
            <person name="Pope W.H."/>
            <person name="Jacobs-Sera D."/>
            <person name="Hatfull G.F."/>
        </authorList>
    </citation>
    <scope>NUCLEOTIDE SEQUENCE [LARGE SCALE GENOMIC DNA]</scope>
</reference>
<protein>
    <recommendedName>
        <fullName evidence="1">DUF7736 domain-containing protein</fullName>
    </recommendedName>
</protein>
<proteinExistence type="predicted"/>
<evidence type="ECO:0000313" key="2">
    <source>
        <dbReference type="EMBL" id="AXH68886.1"/>
    </source>
</evidence>
<dbReference type="Proteomes" id="UP000259914">
    <property type="component" value="Segment"/>
</dbReference>
<feature type="domain" description="DUF7736" evidence="1">
    <location>
        <begin position="5"/>
        <end position="62"/>
    </location>
</feature>
<sequence>MITRREAAVISAYTGYLIGPFADMHEYIEEKFGHPVWTHEMGSKDFAEKLRELAKDDFIAIEVDGVTVNERGVASAEGSLPK</sequence>
<organism evidence="2 3">
    <name type="scientific">Streptomyces phage SparkleGoddess</name>
    <dbReference type="NCBI Taxonomy" id="2283305"/>
    <lineage>
        <taxon>Viruses</taxon>
        <taxon>Duplodnaviria</taxon>
        <taxon>Heunggongvirae</taxon>
        <taxon>Uroviricota</taxon>
        <taxon>Caudoviricetes</taxon>
        <taxon>Stanwilliamsviridae</taxon>
        <taxon>Loccivirinae</taxon>
        <taxon>Gilsonvirus</taxon>
        <taxon>Gilsonvirus comrade</taxon>
    </lineage>
</organism>
<dbReference type="EMBL" id="MH590589">
    <property type="protein sequence ID" value="AXH68886.1"/>
    <property type="molecule type" value="Genomic_DNA"/>
</dbReference>
<evidence type="ECO:0000313" key="3">
    <source>
        <dbReference type="Proteomes" id="UP000259914"/>
    </source>
</evidence>
<gene>
    <name evidence="2" type="primary">207</name>
    <name evidence="2" type="ORF">SEA_SPARKLEGODDESS_207</name>
</gene>
<dbReference type="Pfam" id="PF24875">
    <property type="entry name" value="DUF7736"/>
    <property type="match status" value="1"/>
</dbReference>
<accession>A0A345MEA5</accession>